<evidence type="ECO:0000256" key="8">
    <source>
        <dbReference type="SAM" id="Phobius"/>
    </source>
</evidence>
<evidence type="ECO:0000256" key="2">
    <source>
        <dbReference type="ARBA" id="ARBA00022448"/>
    </source>
</evidence>
<dbReference type="InterPro" id="IPR000390">
    <property type="entry name" value="Small_drug/metabolite_transptr"/>
</dbReference>
<dbReference type="GO" id="GO:0005886">
    <property type="term" value="C:plasma membrane"/>
    <property type="evidence" value="ECO:0007669"/>
    <property type="project" value="UniProtKB-SubCell"/>
</dbReference>
<evidence type="ECO:0000313" key="9">
    <source>
        <dbReference type="EMBL" id="KIH99170.1"/>
    </source>
</evidence>
<evidence type="ECO:0000256" key="4">
    <source>
        <dbReference type="ARBA" id="ARBA00022692"/>
    </source>
</evidence>
<evidence type="ECO:0000256" key="7">
    <source>
        <dbReference type="RuleBase" id="RU003942"/>
    </source>
</evidence>
<reference evidence="10" key="1">
    <citation type="journal article" date="2015" name="Chem. Biol.">
        <title>Structure, bioactivity, and resistance mechanism of streptomonomicin, an unusual lasso Peptide from an understudied halophilic actinomycete.</title>
        <authorList>
            <person name="Metelev M."/>
            <person name="Tietz J.I."/>
            <person name="Melby J.O."/>
            <person name="Blair P.M."/>
            <person name="Zhu L."/>
            <person name="Livnat I."/>
            <person name="Severinov K."/>
            <person name="Mitchell D.A."/>
        </authorList>
    </citation>
    <scope>NUCLEOTIDE SEQUENCE [LARGE SCALE GENOMIC DNA]</scope>
    <source>
        <strain evidence="10">YIM 90003</strain>
    </source>
</reference>
<dbReference type="InterPro" id="IPR037185">
    <property type="entry name" value="EmrE-like"/>
</dbReference>
<keyword evidence="10" id="KW-1185">Reference proteome</keyword>
<feature type="transmembrane region" description="Helical" evidence="8">
    <location>
        <begin position="62"/>
        <end position="84"/>
    </location>
</feature>
<feature type="transmembrane region" description="Helical" evidence="8">
    <location>
        <begin position="6"/>
        <end position="24"/>
    </location>
</feature>
<dbReference type="Gene3D" id="1.10.3730.20">
    <property type="match status" value="1"/>
</dbReference>
<evidence type="ECO:0000313" key="10">
    <source>
        <dbReference type="Proteomes" id="UP000031675"/>
    </source>
</evidence>
<evidence type="ECO:0000256" key="1">
    <source>
        <dbReference type="ARBA" id="ARBA00004651"/>
    </source>
</evidence>
<keyword evidence="6 8" id="KW-0472">Membrane</keyword>
<dbReference type="OrthoDB" id="21828at2"/>
<gene>
    <name evidence="9" type="ORF">LP52_08490</name>
</gene>
<evidence type="ECO:0000256" key="3">
    <source>
        <dbReference type="ARBA" id="ARBA00022475"/>
    </source>
</evidence>
<dbReference type="Proteomes" id="UP000031675">
    <property type="component" value="Unassembled WGS sequence"/>
</dbReference>
<dbReference type="EMBL" id="JROO01000014">
    <property type="protein sequence ID" value="KIH99170.1"/>
    <property type="molecule type" value="Genomic_DNA"/>
</dbReference>
<dbReference type="InterPro" id="IPR045324">
    <property type="entry name" value="Small_multidrug_res"/>
</dbReference>
<evidence type="ECO:0008006" key="11">
    <source>
        <dbReference type="Google" id="ProtNLM"/>
    </source>
</evidence>
<proteinExistence type="inferred from homology"/>
<evidence type="ECO:0000256" key="5">
    <source>
        <dbReference type="ARBA" id="ARBA00022989"/>
    </source>
</evidence>
<comment type="subcellular location">
    <subcellularLocation>
        <location evidence="1 7">Cell membrane</location>
        <topology evidence="1 7">Multi-pass membrane protein</topology>
    </subcellularLocation>
</comment>
<comment type="similarity">
    <text evidence="7">Belongs to the drug/metabolite transporter (DMT) superfamily. Small multidrug resistance (SMR) (TC 2.A.7.1) family.</text>
</comment>
<keyword evidence="5 8" id="KW-1133">Transmembrane helix</keyword>
<dbReference type="RefSeq" id="WP_040272247.1">
    <property type="nucleotide sequence ID" value="NZ_JROO01000014.1"/>
</dbReference>
<keyword evidence="3" id="KW-1003">Cell membrane</keyword>
<organism evidence="9 10">
    <name type="scientific">Streptomonospora alba</name>
    <dbReference type="NCBI Taxonomy" id="183763"/>
    <lineage>
        <taxon>Bacteria</taxon>
        <taxon>Bacillati</taxon>
        <taxon>Actinomycetota</taxon>
        <taxon>Actinomycetes</taxon>
        <taxon>Streptosporangiales</taxon>
        <taxon>Nocardiopsidaceae</taxon>
        <taxon>Streptomonospora</taxon>
    </lineage>
</organism>
<protein>
    <recommendedName>
        <fullName evidence="11">Ligand-binding protein SH3</fullName>
    </recommendedName>
</protein>
<dbReference type="FunFam" id="1.10.3730.20:FF:000001">
    <property type="entry name" value="Quaternary ammonium compound resistance transporter SugE"/>
    <property type="match status" value="1"/>
</dbReference>
<name>A0A0C2JJS8_9ACTN</name>
<dbReference type="AlphaFoldDB" id="A0A0C2JJS8"/>
<dbReference type="SUPFAM" id="SSF103481">
    <property type="entry name" value="Multidrug resistance efflux transporter EmrE"/>
    <property type="match status" value="1"/>
</dbReference>
<keyword evidence="2" id="KW-0813">Transport</keyword>
<sequence>MNPEAFTAWSVLVVAGLLEAVWALALKRAQGFTRPLWAVSGVAVAALSLGLLSHALRTLPVGTAYAVWVGIGALSVAASGMAFLGEPVSRRRVTCLGLILAGVAGLNLAGHG</sequence>
<dbReference type="PANTHER" id="PTHR30561:SF0">
    <property type="entry name" value="GUANIDINIUM EXPORTER"/>
    <property type="match status" value="1"/>
</dbReference>
<feature type="transmembrane region" description="Helical" evidence="8">
    <location>
        <begin position="36"/>
        <end position="56"/>
    </location>
</feature>
<dbReference type="PANTHER" id="PTHR30561">
    <property type="entry name" value="SMR FAMILY PROTON-DEPENDENT DRUG EFFLUX TRANSPORTER SUGE"/>
    <property type="match status" value="1"/>
</dbReference>
<accession>A0A0C2JJS8</accession>
<keyword evidence="4 7" id="KW-0812">Transmembrane</keyword>
<comment type="caution">
    <text evidence="9">The sequence shown here is derived from an EMBL/GenBank/DDBJ whole genome shotgun (WGS) entry which is preliminary data.</text>
</comment>
<evidence type="ECO:0000256" key="6">
    <source>
        <dbReference type="ARBA" id="ARBA00023136"/>
    </source>
</evidence>
<dbReference type="GO" id="GO:0022857">
    <property type="term" value="F:transmembrane transporter activity"/>
    <property type="evidence" value="ECO:0007669"/>
    <property type="project" value="InterPro"/>
</dbReference>
<dbReference type="Pfam" id="PF00893">
    <property type="entry name" value="Multi_Drug_Res"/>
    <property type="match status" value="1"/>
</dbReference>